<dbReference type="Pfam" id="PF00501">
    <property type="entry name" value="AMP-binding"/>
    <property type="match status" value="1"/>
</dbReference>
<accession>A0ABD3WTJ2</accession>
<dbReference type="InterPro" id="IPR042099">
    <property type="entry name" value="ANL_N_sf"/>
</dbReference>
<evidence type="ECO:0000256" key="8">
    <source>
        <dbReference type="ARBA" id="ARBA00024495"/>
    </source>
</evidence>
<dbReference type="PANTHER" id="PTHR43272:SF107">
    <property type="entry name" value="LONG-CHAIN-FATTY-ACID--COA LIGASE 5"/>
    <property type="match status" value="1"/>
</dbReference>
<evidence type="ECO:0000256" key="4">
    <source>
        <dbReference type="ARBA" id="ARBA00022832"/>
    </source>
</evidence>
<sequence>MQHLRDGSQTVFDGVIGPVSLTVGAVTVAATAYYLATRPKPILPPVNLKNQSVLLEDGSRGSWLNRDGELFEFMFEDVKTLHEGFKRGLKVSNNGPCLGSRTGPNKTYEWLSYQEVYNRAQAFGSGLILEGQKPNSGTFIGIYSANRAEWTITEQACSMFSMATVALYDTLGSDACSYIINQTEMQLVVVDKPDKAQLLLDNISTIPSLKVLVLLEPASSKNQETAKNHNIKLVQFADLLEKGKKNLRDPVPPKSDDLAMICYTSGTTGEPKGVMLTHRNVISNMSAVAFHVEKCISVLSTDVHLSYLPLAHMFERGMQALLFMYGARIGFSQGDIRLLTDDLQALKPTVFPTVPRLLNRMYDKVYAGVKGSSLKSMLLNWALAAKEREIKRAIIRKDSIWDKIVFGKIQKMLGGNIRCVIIGSAPLEDRVLSFCRCAFGCLILEGYGQTEATAGITFSVPGDSATGQVGAPLPGCMVKLVDVPEMDYYAKDDKGEICAKGPGVFLGYYKNPEKTEEALDSDGWLHTGDIGMWLPGGTLKIIDRKKNIFKLAQGEYIAAEKIENTYMRSQFVAQCFVEGDSLQPYIMGVIVPDEEVLFKWAGEKGLTKDFRQLCASEKVKSMILADILQTGKTAKLKGFEQVKDIILHPELFSVENGLLTPTFKNKRPQLRTTFKSEIATLYKLHGSS</sequence>
<dbReference type="GO" id="GO:0047676">
    <property type="term" value="F:arachidonate-CoA ligase activity"/>
    <property type="evidence" value="ECO:0007669"/>
    <property type="project" value="UniProtKB-EC"/>
</dbReference>
<keyword evidence="14" id="KW-0472">Membrane</keyword>
<keyword evidence="17" id="KW-1185">Reference proteome</keyword>
<dbReference type="GO" id="GO:0005524">
    <property type="term" value="F:ATP binding"/>
    <property type="evidence" value="ECO:0007669"/>
    <property type="project" value="UniProtKB-KW"/>
</dbReference>
<dbReference type="InterPro" id="IPR045311">
    <property type="entry name" value="LC-FACS_euk"/>
</dbReference>
<keyword evidence="14" id="KW-1133">Transmembrane helix</keyword>
<reference evidence="16 17" key="1">
    <citation type="submission" date="2024-11" db="EMBL/GenBank/DDBJ databases">
        <title>Chromosome-level genome assembly of the freshwater bivalve Anodonta woodiana.</title>
        <authorList>
            <person name="Chen X."/>
        </authorList>
    </citation>
    <scope>NUCLEOTIDE SEQUENCE [LARGE SCALE GENOMIC DNA]</scope>
    <source>
        <strain evidence="16">MN2024</strain>
        <tissue evidence="16">Gills</tissue>
    </source>
</reference>
<dbReference type="InterPro" id="IPR020845">
    <property type="entry name" value="AMP-binding_CS"/>
</dbReference>
<organism evidence="16 17">
    <name type="scientific">Sinanodonta woodiana</name>
    <name type="common">Chinese pond mussel</name>
    <name type="synonym">Anodonta woodiana</name>
    <dbReference type="NCBI Taxonomy" id="1069815"/>
    <lineage>
        <taxon>Eukaryota</taxon>
        <taxon>Metazoa</taxon>
        <taxon>Spiralia</taxon>
        <taxon>Lophotrochozoa</taxon>
        <taxon>Mollusca</taxon>
        <taxon>Bivalvia</taxon>
        <taxon>Autobranchia</taxon>
        <taxon>Heteroconchia</taxon>
        <taxon>Palaeoheterodonta</taxon>
        <taxon>Unionida</taxon>
        <taxon>Unionoidea</taxon>
        <taxon>Unionidae</taxon>
        <taxon>Unioninae</taxon>
        <taxon>Sinanodonta</taxon>
    </lineage>
</organism>
<keyword evidence="2 13" id="KW-0436">Ligase</keyword>
<keyword evidence="4 13" id="KW-0276">Fatty acid metabolism</keyword>
<dbReference type="EMBL" id="JBJQND010000005">
    <property type="protein sequence ID" value="KAL3875983.1"/>
    <property type="molecule type" value="Genomic_DNA"/>
</dbReference>
<evidence type="ECO:0000313" key="17">
    <source>
        <dbReference type="Proteomes" id="UP001634394"/>
    </source>
</evidence>
<evidence type="ECO:0000256" key="10">
    <source>
        <dbReference type="ARBA" id="ARBA00024548"/>
    </source>
</evidence>
<comment type="catalytic activity">
    <reaction evidence="9">
        <text>15-hydroxy-(5Z,8Z,11Z,13E)-eicosatetraenoate + ATP + CoA = 15-hydroxy-(5Z,8Z,11Z,13E)-eicosatetraenoyl-CoA + AMP + diphosphate</text>
        <dbReference type="Rhea" id="RHEA:52116"/>
        <dbReference type="ChEBI" id="CHEBI:30616"/>
        <dbReference type="ChEBI" id="CHEBI:33019"/>
        <dbReference type="ChEBI" id="CHEBI:57287"/>
        <dbReference type="ChEBI" id="CHEBI:78832"/>
        <dbReference type="ChEBI" id="CHEBI:136409"/>
        <dbReference type="ChEBI" id="CHEBI:456215"/>
    </reaction>
    <physiologicalReaction direction="left-to-right" evidence="9">
        <dbReference type="Rhea" id="RHEA:52117"/>
    </physiologicalReaction>
</comment>
<comment type="catalytic activity">
    <reaction evidence="7">
        <text>a long-chain fatty acid + ATP + CoA = a long-chain fatty acyl-CoA + AMP + diphosphate</text>
        <dbReference type="Rhea" id="RHEA:15421"/>
        <dbReference type="ChEBI" id="CHEBI:30616"/>
        <dbReference type="ChEBI" id="CHEBI:33019"/>
        <dbReference type="ChEBI" id="CHEBI:57287"/>
        <dbReference type="ChEBI" id="CHEBI:57560"/>
        <dbReference type="ChEBI" id="CHEBI:83139"/>
        <dbReference type="ChEBI" id="CHEBI:456215"/>
        <dbReference type="EC" id="6.2.1.3"/>
    </reaction>
    <physiologicalReaction direction="left-to-right" evidence="7">
        <dbReference type="Rhea" id="RHEA:15422"/>
    </physiologicalReaction>
</comment>
<dbReference type="EC" id="6.2.1.3" evidence="13"/>
<feature type="domain" description="AMP-dependent synthetase/ligase" evidence="15">
    <location>
        <begin position="107"/>
        <end position="509"/>
    </location>
</feature>
<evidence type="ECO:0000256" key="11">
    <source>
        <dbReference type="ARBA" id="ARBA00024565"/>
    </source>
</evidence>
<evidence type="ECO:0000256" key="13">
    <source>
        <dbReference type="RuleBase" id="RU369030"/>
    </source>
</evidence>
<evidence type="ECO:0000256" key="7">
    <source>
        <dbReference type="ARBA" id="ARBA00024484"/>
    </source>
</evidence>
<protein>
    <recommendedName>
        <fullName evidence="13">Long-chain-fatty-acid--CoA ligase</fullName>
        <ecNumber evidence="13">6.2.1.3</ecNumber>
    </recommendedName>
</protein>
<comment type="catalytic activity">
    <reaction evidence="11">
        <text>(E)-hexadec-2-enoate + ATP + CoA = (2E)-hexadecenoyl-CoA + AMP + diphosphate</text>
        <dbReference type="Rhea" id="RHEA:36139"/>
        <dbReference type="ChEBI" id="CHEBI:30616"/>
        <dbReference type="ChEBI" id="CHEBI:33019"/>
        <dbReference type="ChEBI" id="CHEBI:57287"/>
        <dbReference type="ChEBI" id="CHEBI:61526"/>
        <dbReference type="ChEBI" id="CHEBI:72745"/>
        <dbReference type="ChEBI" id="CHEBI:456215"/>
    </reaction>
    <physiologicalReaction direction="left-to-right" evidence="11">
        <dbReference type="Rhea" id="RHEA:36140"/>
    </physiologicalReaction>
</comment>
<dbReference type="PANTHER" id="PTHR43272">
    <property type="entry name" value="LONG-CHAIN-FATTY-ACID--COA LIGASE"/>
    <property type="match status" value="1"/>
</dbReference>
<keyword evidence="5 13" id="KW-0067">ATP-binding</keyword>
<dbReference type="SUPFAM" id="SSF56801">
    <property type="entry name" value="Acetyl-CoA synthetase-like"/>
    <property type="match status" value="1"/>
</dbReference>
<evidence type="ECO:0000256" key="1">
    <source>
        <dbReference type="ARBA" id="ARBA00006432"/>
    </source>
</evidence>
<evidence type="ECO:0000259" key="15">
    <source>
        <dbReference type="Pfam" id="PF00501"/>
    </source>
</evidence>
<evidence type="ECO:0000256" key="14">
    <source>
        <dbReference type="SAM" id="Phobius"/>
    </source>
</evidence>
<comment type="caution">
    <text evidence="16">The sequence shown here is derived from an EMBL/GenBank/DDBJ whole genome shotgun (WGS) entry which is preliminary data.</text>
</comment>
<comment type="similarity">
    <text evidence="1 13">Belongs to the ATP-dependent AMP-binding enzyme family.</text>
</comment>
<evidence type="ECO:0000256" key="3">
    <source>
        <dbReference type="ARBA" id="ARBA00022741"/>
    </source>
</evidence>
<evidence type="ECO:0000256" key="6">
    <source>
        <dbReference type="ARBA" id="ARBA00024469"/>
    </source>
</evidence>
<comment type="catalytic activity">
    <reaction evidence="6">
        <text>5-hydroxy-(6E,8Z,11Z,14Z)-eicosatetraenoate + ATP + CoA = 5-hydroxy-(6E,8Z,11Z,14Z)-eicosatetraenoyl-CoA + AMP + diphosphate</text>
        <dbReference type="Rhea" id="RHEA:52108"/>
        <dbReference type="ChEBI" id="CHEBI:30616"/>
        <dbReference type="ChEBI" id="CHEBI:33019"/>
        <dbReference type="ChEBI" id="CHEBI:57287"/>
        <dbReference type="ChEBI" id="CHEBI:65341"/>
        <dbReference type="ChEBI" id="CHEBI:136407"/>
        <dbReference type="ChEBI" id="CHEBI:456215"/>
    </reaction>
    <physiologicalReaction direction="left-to-right" evidence="6">
        <dbReference type="Rhea" id="RHEA:52109"/>
    </physiologicalReaction>
</comment>
<dbReference type="AlphaFoldDB" id="A0ABD3WTJ2"/>
<evidence type="ECO:0000256" key="12">
    <source>
        <dbReference type="ARBA" id="ARBA00049139"/>
    </source>
</evidence>
<proteinExistence type="inferred from homology"/>
<comment type="function">
    <text evidence="13">Catalyzes the conversion of long-chain fatty acids to their active form acyl-CoAs for both synthesis of cellular lipids, and degradation via beta-oxidation.</text>
</comment>
<dbReference type="InterPro" id="IPR000873">
    <property type="entry name" value="AMP-dep_synth/lig_dom"/>
</dbReference>
<evidence type="ECO:0000256" key="9">
    <source>
        <dbReference type="ARBA" id="ARBA00024532"/>
    </source>
</evidence>
<dbReference type="Gene3D" id="3.40.50.12780">
    <property type="entry name" value="N-terminal domain of ligase-like"/>
    <property type="match status" value="1"/>
</dbReference>
<comment type="catalytic activity">
    <reaction evidence="10">
        <text>(5Z,8Z,11Z,14Z)-eicosatetraenoate + ATP + CoA = (5Z,8Z,11Z,14Z)-eicosatetraenoyl-CoA + AMP + diphosphate</text>
        <dbReference type="Rhea" id="RHEA:19713"/>
        <dbReference type="ChEBI" id="CHEBI:30616"/>
        <dbReference type="ChEBI" id="CHEBI:32395"/>
        <dbReference type="ChEBI" id="CHEBI:33019"/>
        <dbReference type="ChEBI" id="CHEBI:57287"/>
        <dbReference type="ChEBI" id="CHEBI:57368"/>
        <dbReference type="ChEBI" id="CHEBI:456215"/>
        <dbReference type="EC" id="6.2.1.15"/>
    </reaction>
    <physiologicalReaction direction="left-to-right" evidence="10">
        <dbReference type="Rhea" id="RHEA:19714"/>
    </physiologicalReaction>
</comment>
<feature type="transmembrane region" description="Helical" evidence="14">
    <location>
        <begin position="12"/>
        <end position="36"/>
    </location>
</feature>
<dbReference type="CDD" id="cd05927">
    <property type="entry name" value="LC-FACS_euk"/>
    <property type="match status" value="1"/>
</dbReference>
<evidence type="ECO:0000313" key="16">
    <source>
        <dbReference type="EMBL" id="KAL3875983.1"/>
    </source>
</evidence>
<keyword evidence="14" id="KW-0812">Transmembrane</keyword>
<dbReference type="PROSITE" id="PS00455">
    <property type="entry name" value="AMP_BINDING"/>
    <property type="match status" value="1"/>
</dbReference>
<comment type="catalytic activity">
    <reaction evidence="12">
        <text>hexadecanoate + ATP + CoA = hexadecanoyl-CoA + AMP + diphosphate</text>
        <dbReference type="Rhea" id="RHEA:30751"/>
        <dbReference type="ChEBI" id="CHEBI:7896"/>
        <dbReference type="ChEBI" id="CHEBI:30616"/>
        <dbReference type="ChEBI" id="CHEBI:33019"/>
        <dbReference type="ChEBI" id="CHEBI:57287"/>
        <dbReference type="ChEBI" id="CHEBI:57379"/>
        <dbReference type="ChEBI" id="CHEBI:456215"/>
    </reaction>
    <physiologicalReaction direction="left-to-right" evidence="12">
        <dbReference type="Rhea" id="RHEA:30752"/>
    </physiologicalReaction>
</comment>
<keyword evidence="13" id="KW-0443">Lipid metabolism</keyword>
<comment type="catalytic activity">
    <reaction evidence="8">
        <text>12-hydroxy-(5Z,8Z,10E,14Z)-eicosatetraenoate + ATP + CoA = 12-hydroxy-(5Z,8Z,10E,14Z)-eicosatetraenoyl-CoA + AMP + diphosphate</text>
        <dbReference type="Rhea" id="RHEA:52112"/>
        <dbReference type="ChEBI" id="CHEBI:30616"/>
        <dbReference type="ChEBI" id="CHEBI:33019"/>
        <dbReference type="ChEBI" id="CHEBI:57287"/>
        <dbReference type="ChEBI" id="CHEBI:90718"/>
        <dbReference type="ChEBI" id="CHEBI:136408"/>
        <dbReference type="ChEBI" id="CHEBI:456215"/>
    </reaction>
    <physiologicalReaction direction="left-to-right" evidence="8">
        <dbReference type="Rhea" id="RHEA:52113"/>
    </physiologicalReaction>
</comment>
<evidence type="ECO:0000256" key="5">
    <source>
        <dbReference type="ARBA" id="ARBA00022840"/>
    </source>
</evidence>
<dbReference type="Proteomes" id="UP001634394">
    <property type="component" value="Unassembled WGS sequence"/>
</dbReference>
<gene>
    <name evidence="16" type="ORF">ACJMK2_033876</name>
</gene>
<evidence type="ECO:0000256" key="2">
    <source>
        <dbReference type="ARBA" id="ARBA00022598"/>
    </source>
</evidence>
<keyword evidence="3 13" id="KW-0547">Nucleotide-binding</keyword>
<name>A0ABD3WTJ2_SINWO</name>